<dbReference type="SMART" id="SM00174">
    <property type="entry name" value="RHO"/>
    <property type="match status" value="1"/>
</dbReference>
<dbReference type="GO" id="GO:0003924">
    <property type="term" value="F:GTPase activity"/>
    <property type="evidence" value="ECO:0007669"/>
    <property type="project" value="InterPro"/>
</dbReference>
<name>F4PQT0_CACFS</name>
<dbReference type="EMBL" id="GL883010">
    <property type="protein sequence ID" value="EGG22038.1"/>
    <property type="molecule type" value="Genomic_DNA"/>
</dbReference>
<keyword evidence="6" id="KW-1185">Reference proteome</keyword>
<dbReference type="Proteomes" id="UP000007797">
    <property type="component" value="Unassembled WGS sequence"/>
</dbReference>
<keyword evidence="4" id="KW-0449">Lipoprotein</keyword>
<dbReference type="InterPro" id="IPR001806">
    <property type="entry name" value="Small_GTPase"/>
</dbReference>
<dbReference type="KEGG" id="dfa:DFA_01927"/>
<organism evidence="5 6">
    <name type="scientific">Cavenderia fasciculata</name>
    <name type="common">Slime mold</name>
    <name type="synonym">Dictyostelium fasciculatum</name>
    <dbReference type="NCBI Taxonomy" id="261658"/>
    <lineage>
        <taxon>Eukaryota</taxon>
        <taxon>Amoebozoa</taxon>
        <taxon>Evosea</taxon>
        <taxon>Eumycetozoa</taxon>
        <taxon>Dictyostelia</taxon>
        <taxon>Acytosteliales</taxon>
        <taxon>Cavenderiaceae</taxon>
        <taxon>Cavenderia</taxon>
    </lineage>
</organism>
<dbReference type="Pfam" id="PF00071">
    <property type="entry name" value="Ras"/>
    <property type="match status" value="1"/>
</dbReference>
<dbReference type="SMART" id="SM00175">
    <property type="entry name" value="RAB"/>
    <property type="match status" value="1"/>
</dbReference>
<dbReference type="RefSeq" id="XP_004359889.1">
    <property type="nucleotide sequence ID" value="XM_004359832.1"/>
</dbReference>
<reference evidence="6" key="1">
    <citation type="journal article" date="2011" name="Genome Res.">
        <title>Phylogeny-wide analysis of social amoeba genomes highlights ancient origins for complex intercellular communication.</title>
        <authorList>
            <person name="Heidel A.J."/>
            <person name="Lawal H.M."/>
            <person name="Felder M."/>
            <person name="Schilde C."/>
            <person name="Helps N.R."/>
            <person name="Tunggal B."/>
            <person name="Rivero F."/>
            <person name="John U."/>
            <person name="Schleicher M."/>
            <person name="Eichinger L."/>
            <person name="Platzer M."/>
            <person name="Noegel A.A."/>
            <person name="Schaap P."/>
            <person name="Gloeckner G."/>
        </authorList>
    </citation>
    <scope>NUCLEOTIDE SEQUENCE [LARGE SCALE GENOMIC DNA]</scope>
    <source>
        <strain evidence="6">SH3</strain>
    </source>
</reference>
<evidence type="ECO:0000256" key="4">
    <source>
        <dbReference type="ARBA" id="ARBA00023288"/>
    </source>
</evidence>
<dbReference type="FunFam" id="3.40.50.300:FF:001447">
    <property type="entry name" value="Ras-related protein Rab-1B"/>
    <property type="match status" value="1"/>
</dbReference>
<evidence type="ECO:0000256" key="3">
    <source>
        <dbReference type="ARBA" id="ARBA00023134"/>
    </source>
</evidence>
<dbReference type="AlphaFoldDB" id="F4PQT0"/>
<evidence type="ECO:0000256" key="2">
    <source>
        <dbReference type="ARBA" id="ARBA00022741"/>
    </source>
</evidence>
<evidence type="ECO:0000313" key="6">
    <source>
        <dbReference type="Proteomes" id="UP000007797"/>
    </source>
</evidence>
<sequence>MTELVRDTVFKVVVVGSSRKGYGISSFVQRYADGLYRPNSQQIYGVDFKVKMMKEKDGTITKLMVWLPPNGCERFRNITHSYYRGSNAIILAFDLTNRESFDELEYWIEDVQKKVVLNSVDGPILTLVGTKCDMMDKRQITEDEAAAWARKHKISSYHETSAKENIGIDETFNTIVDLLYLKKSKPWSNPTPVTLIKEKKTTLFSCC</sequence>
<dbReference type="OrthoDB" id="265044at2759"/>
<dbReference type="InterPro" id="IPR050227">
    <property type="entry name" value="Rab"/>
</dbReference>
<dbReference type="GeneID" id="14872956"/>
<proteinExistence type="inferred from homology"/>
<accession>F4PQT0</accession>
<dbReference type="SUPFAM" id="SSF52540">
    <property type="entry name" value="P-loop containing nucleoside triphosphate hydrolases"/>
    <property type="match status" value="1"/>
</dbReference>
<dbReference type="STRING" id="1054147.F4PQT0"/>
<evidence type="ECO:0000256" key="1">
    <source>
        <dbReference type="ARBA" id="ARBA00006270"/>
    </source>
</evidence>
<keyword evidence="3" id="KW-0342">GTP-binding</keyword>
<dbReference type="CDD" id="cd00154">
    <property type="entry name" value="Rab"/>
    <property type="match status" value="1"/>
</dbReference>
<dbReference type="PANTHER" id="PTHR47977">
    <property type="entry name" value="RAS-RELATED PROTEIN RAB"/>
    <property type="match status" value="1"/>
</dbReference>
<dbReference type="PRINTS" id="PR00449">
    <property type="entry name" value="RASTRNSFRMNG"/>
</dbReference>
<dbReference type="SMART" id="SM00173">
    <property type="entry name" value="RAS"/>
    <property type="match status" value="1"/>
</dbReference>
<dbReference type="Gene3D" id="3.40.50.300">
    <property type="entry name" value="P-loop containing nucleotide triphosphate hydrolases"/>
    <property type="match status" value="1"/>
</dbReference>
<evidence type="ECO:0008006" key="7">
    <source>
        <dbReference type="Google" id="ProtNLM"/>
    </source>
</evidence>
<dbReference type="InterPro" id="IPR027417">
    <property type="entry name" value="P-loop_NTPase"/>
</dbReference>
<comment type="similarity">
    <text evidence="1">Belongs to the small GTPase superfamily. Rab family.</text>
</comment>
<gene>
    <name evidence="5" type="ORF">DFA_01927</name>
</gene>
<keyword evidence="2" id="KW-0547">Nucleotide-binding</keyword>
<dbReference type="GO" id="GO:0005525">
    <property type="term" value="F:GTP binding"/>
    <property type="evidence" value="ECO:0007669"/>
    <property type="project" value="UniProtKB-KW"/>
</dbReference>
<dbReference type="PROSITE" id="PS51419">
    <property type="entry name" value="RAB"/>
    <property type="match status" value="1"/>
</dbReference>
<dbReference type="PROSITE" id="PS51421">
    <property type="entry name" value="RAS"/>
    <property type="match status" value="1"/>
</dbReference>
<protein>
    <recommendedName>
        <fullName evidence="7">Rab GTPase</fullName>
    </recommendedName>
</protein>
<evidence type="ECO:0000313" key="5">
    <source>
        <dbReference type="EMBL" id="EGG22038.1"/>
    </source>
</evidence>